<reference evidence="1" key="1">
    <citation type="submission" date="2020-11" db="EMBL/GenBank/DDBJ databases">
        <authorList>
            <consortium name="DOE Joint Genome Institute"/>
            <person name="Ahrendt S."/>
            <person name="Riley R."/>
            <person name="Andreopoulos W."/>
            <person name="Labutti K."/>
            <person name="Pangilinan J."/>
            <person name="Ruiz-Duenas F.J."/>
            <person name="Barrasa J.M."/>
            <person name="Sanchez-Garcia M."/>
            <person name="Camarero S."/>
            <person name="Miyauchi S."/>
            <person name="Serrano A."/>
            <person name="Linde D."/>
            <person name="Babiker R."/>
            <person name="Drula E."/>
            <person name="Ayuso-Fernandez I."/>
            <person name="Pacheco R."/>
            <person name="Padilla G."/>
            <person name="Ferreira P."/>
            <person name="Barriuso J."/>
            <person name="Kellner H."/>
            <person name="Castanera R."/>
            <person name="Alfaro M."/>
            <person name="Ramirez L."/>
            <person name="Pisabarro A.G."/>
            <person name="Kuo A."/>
            <person name="Tritt A."/>
            <person name="Lipzen A."/>
            <person name="He G."/>
            <person name="Yan M."/>
            <person name="Ng V."/>
            <person name="Cullen D."/>
            <person name="Martin F."/>
            <person name="Rosso M.-N."/>
            <person name="Henrissat B."/>
            <person name="Hibbett D."/>
            <person name="Martinez A.T."/>
            <person name="Grigoriev I.V."/>
        </authorList>
    </citation>
    <scope>NUCLEOTIDE SEQUENCE</scope>
    <source>
        <strain evidence="1">AH 40177</strain>
    </source>
</reference>
<dbReference type="PANTHER" id="PTHR31649">
    <property type="entry name" value="AGAP009604-PA"/>
    <property type="match status" value="1"/>
</dbReference>
<dbReference type="OrthoDB" id="2142040at2759"/>
<proteinExistence type="predicted"/>
<dbReference type="EMBL" id="JADNRY010000001">
    <property type="protein sequence ID" value="KAF9078620.1"/>
    <property type="molecule type" value="Genomic_DNA"/>
</dbReference>
<keyword evidence="2" id="KW-1185">Reference proteome</keyword>
<evidence type="ECO:0000313" key="1">
    <source>
        <dbReference type="EMBL" id="KAF9078620.1"/>
    </source>
</evidence>
<comment type="caution">
    <text evidence="1">The sequence shown here is derived from an EMBL/GenBank/DDBJ whole genome shotgun (WGS) entry which is preliminary data.</text>
</comment>
<gene>
    <name evidence="1" type="ORF">BDP27DRAFT_1356444</name>
</gene>
<protein>
    <submittedName>
        <fullName evidence="1">Uncharacterized protein</fullName>
    </submittedName>
</protein>
<dbReference type="Pfam" id="PF11901">
    <property type="entry name" value="DM9"/>
    <property type="match status" value="1"/>
</dbReference>
<organism evidence="1 2">
    <name type="scientific">Rhodocollybia butyracea</name>
    <dbReference type="NCBI Taxonomy" id="206335"/>
    <lineage>
        <taxon>Eukaryota</taxon>
        <taxon>Fungi</taxon>
        <taxon>Dikarya</taxon>
        <taxon>Basidiomycota</taxon>
        <taxon>Agaricomycotina</taxon>
        <taxon>Agaricomycetes</taxon>
        <taxon>Agaricomycetidae</taxon>
        <taxon>Agaricales</taxon>
        <taxon>Marasmiineae</taxon>
        <taxon>Omphalotaceae</taxon>
        <taxon>Rhodocollybia</taxon>
    </lineage>
</organism>
<dbReference type="InterPro" id="IPR006616">
    <property type="entry name" value="DM9_repeat"/>
</dbReference>
<dbReference type="Proteomes" id="UP000772434">
    <property type="component" value="Unassembled WGS sequence"/>
</dbReference>
<evidence type="ECO:0000313" key="2">
    <source>
        <dbReference type="Proteomes" id="UP000772434"/>
    </source>
</evidence>
<dbReference type="AlphaFoldDB" id="A0A9P5QBA2"/>
<accession>A0A9P5QBA2</accession>
<sequence>MQVSAAHPPLAVLCSVWGREISHEGPFEVLRYDPQTMELVRSANGEVPWGRTPVGGGWEEDGRTLYHGLAHVEGVRVPGKTAPHLGGCNVSFGGKEIHVNDGYEIFSPERDE</sequence>
<dbReference type="PANTHER" id="PTHR31649:SF1">
    <property type="entry name" value="FARNESOIC ACID O-METHYL TRANSFERASE DOMAIN-CONTAINING PROTEIN"/>
    <property type="match status" value="1"/>
</dbReference>
<dbReference type="SMART" id="SM00696">
    <property type="entry name" value="DM9"/>
    <property type="match status" value="1"/>
</dbReference>
<name>A0A9P5QBA2_9AGAR</name>